<name>A0A2S9KDR6_9BURK</name>
<sequence length="60" mass="7021">MACIEMVCWFVKPFVSTLIEKLFSSIRESVQPHVMPYLPYGVAQEESMRMVQMVAIFFML</sequence>
<comment type="caution">
    <text evidence="1">The sequence shown here is derived from an EMBL/GenBank/DDBJ whole genome shotgun (WGS) entry which is preliminary data.</text>
</comment>
<reference evidence="1 2" key="1">
    <citation type="submission" date="2018-03" db="EMBL/GenBank/DDBJ databases">
        <title>Comparative genomics illustrates the genes involved in a hyperalkaliphilic mechanisms of Serpentinomonas isolated from highly-alkaline calcium-rich serpentinized springs.</title>
        <authorList>
            <person name="Suzuki S."/>
            <person name="Ishii S."/>
            <person name="Walworth N."/>
            <person name="Bird L."/>
            <person name="Kuenen J.G."/>
            <person name="Nealson K.H."/>
        </authorList>
    </citation>
    <scope>NUCLEOTIDE SEQUENCE [LARGE SCALE GENOMIC DNA]</scope>
    <source>
        <strain evidence="1 2">83</strain>
    </source>
</reference>
<dbReference type="Proteomes" id="UP000238326">
    <property type="component" value="Unassembled WGS sequence"/>
</dbReference>
<evidence type="ECO:0000313" key="1">
    <source>
        <dbReference type="EMBL" id="PRD68542.1"/>
    </source>
</evidence>
<proteinExistence type="predicted"/>
<accession>A0A2S9KDR6</accession>
<protein>
    <submittedName>
        <fullName evidence="1">Uncharacterized protein</fullName>
    </submittedName>
</protein>
<keyword evidence="2" id="KW-1185">Reference proteome</keyword>
<dbReference type="AlphaFoldDB" id="A0A2S9KDR6"/>
<gene>
    <name evidence="1" type="ORF">C6P61_10400</name>
</gene>
<dbReference type="EMBL" id="PVLR01000027">
    <property type="protein sequence ID" value="PRD68542.1"/>
    <property type="molecule type" value="Genomic_DNA"/>
</dbReference>
<evidence type="ECO:0000313" key="2">
    <source>
        <dbReference type="Proteomes" id="UP000238326"/>
    </source>
</evidence>
<organism evidence="1 2">
    <name type="scientific">Malikia spinosa</name>
    <dbReference type="NCBI Taxonomy" id="86180"/>
    <lineage>
        <taxon>Bacteria</taxon>
        <taxon>Pseudomonadati</taxon>
        <taxon>Pseudomonadota</taxon>
        <taxon>Betaproteobacteria</taxon>
        <taxon>Burkholderiales</taxon>
        <taxon>Comamonadaceae</taxon>
        <taxon>Malikia</taxon>
    </lineage>
</organism>